<dbReference type="Gene3D" id="1.25.70.10">
    <property type="entry name" value="Transcription termination factor 3, mitochondrial"/>
    <property type="match status" value="1"/>
</dbReference>
<dbReference type="FunFam" id="1.25.70.10:FF:000001">
    <property type="entry name" value="Mitochondrial transcription termination factor-like"/>
    <property type="match status" value="1"/>
</dbReference>
<reference evidence="4" key="1">
    <citation type="submission" date="2017-07" db="EMBL/GenBank/DDBJ databases">
        <title>Taro Niue Genome Assembly and Annotation.</title>
        <authorList>
            <person name="Atibalentja N."/>
            <person name="Keating K."/>
            <person name="Fields C.J."/>
        </authorList>
    </citation>
    <scope>NUCLEOTIDE SEQUENCE</scope>
    <source>
        <strain evidence="4">Niue_2</strain>
        <tissue evidence="4">Leaf</tissue>
    </source>
</reference>
<dbReference type="PANTHER" id="PTHR13068">
    <property type="entry name" value="CGI-12 PROTEIN-RELATED"/>
    <property type="match status" value="1"/>
</dbReference>
<keyword evidence="2" id="KW-0805">Transcription regulation</keyword>
<dbReference type="Pfam" id="PF02536">
    <property type="entry name" value="mTERF"/>
    <property type="match status" value="1"/>
</dbReference>
<dbReference type="InterPro" id="IPR038538">
    <property type="entry name" value="MTERF_sf"/>
</dbReference>
<proteinExistence type="inferred from homology"/>
<sequence length="390" mass="43540">MLLSDKIIHWLFPRLLCHRLLLDARHVSTAALVASRKRATAASAAAAAAEPHFLVGYLVESCGFSKSKAAEVSKPILGRIKSAENPAAVISFLRGQGFTKDRIRRFVSGEPSVLCSSVSEALEPKIRALKDAGFSGSDIPTLFSTKPQAFRVSDLGAKVRFWAALFNSKEKLLKALLKHPYILHSSLDEKMKPNVSLLSECVGSEHRVAKIISKRPQLLSAKTDSLREVVRRVERLGISRGSGLFDKALYLLYENSIEAFDAKFELLKSFGWSESEFLSAIQKNPNFLGSSKKKIQFIMEFLLKEAGCEPSYAATHPNILTFSLEGRMKPRHRFLTKLALDGLSGERDDIYNVTNMTEKCFLKRYVLRHGEKALELYRSFLAACTREKPS</sequence>
<dbReference type="OrthoDB" id="641315at2759"/>
<gene>
    <name evidence="4" type="ORF">Taro_018957</name>
</gene>
<comment type="similarity">
    <text evidence="1">Belongs to the mTERF family.</text>
</comment>
<evidence type="ECO:0000313" key="5">
    <source>
        <dbReference type="Proteomes" id="UP000652761"/>
    </source>
</evidence>
<evidence type="ECO:0000256" key="3">
    <source>
        <dbReference type="ARBA" id="ARBA00022946"/>
    </source>
</evidence>
<keyword evidence="5" id="KW-1185">Reference proteome</keyword>
<dbReference type="InterPro" id="IPR003690">
    <property type="entry name" value="MTERF"/>
</dbReference>
<comment type="caution">
    <text evidence="4">The sequence shown here is derived from an EMBL/GenBank/DDBJ whole genome shotgun (WGS) entry which is preliminary data.</text>
</comment>
<accession>A0A843UXS2</accession>
<dbReference type="Proteomes" id="UP000652761">
    <property type="component" value="Unassembled WGS sequence"/>
</dbReference>
<protein>
    <submittedName>
        <fullName evidence="4">Uncharacterized protein</fullName>
    </submittedName>
</protein>
<dbReference type="GO" id="GO:0003676">
    <property type="term" value="F:nucleic acid binding"/>
    <property type="evidence" value="ECO:0007669"/>
    <property type="project" value="InterPro"/>
</dbReference>
<dbReference type="SMART" id="SM00733">
    <property type="entry name" value="Mterf"/>
    <property type="match status" value="5"/>
</dbReference>
<keyword evidence="2" id="KW-0804">Transcription</keyword>
<dbReference type="GO" id="GO:0006353">
    <property type="term" value="P:DNA-templated transcription termination"/>
    <property type="evidence" value="ECO:0007669"/>
    <property type="project" value="UniProtKB-KW"/>
</dbReference>
<organism evidence="4 5">
    <name type="scientific">Colocasia esculenta</name>
    <name type="common">Wild taro</name>
    <name type="synonym">Arum esculentum</name>
    <dbReference type="NCBI Taxonomy" id="4460"/>
    <lineage>
        <taxon>Eukaryota</taxon>
        <taxon>Viridiplantae</taxon>
        <taxon>Streptophyta</taxon>
        <taxon>Embryophyta</taxon>
        <taxon>Tracheophyta</taxon>
        <taxon>Spermatophyta</taxon>
        <taxon>Magnoliopsida</taxon>
        <taxon>Liliopsida</taxon>
        <taxon>Araceae</taxon>
        <taxon>Aroideae</taxon>
        <taxon>Colocasieae</taxon>
        <taxon>Colocasia</taxon>
    </lineage>
</organism>
<keyword evidence="2" id="KW-0806">Transcription termination</keyword>
<dbReference type="EMBL" id="NMUH01000898">
    <property type="protein sequence ID" value="MQL86420.1"/>
    <property type="molecule type" value="Genomic_DNA"/>
</dbReference>
<evidence type="ECO:0000256" key="1">
    <source>
        <dbReference type="ARBA" id="ARBA00007692"/>
    </source>
</evidence>
<name>A0A843UXS2_COLES</name>
<dbReference type="PANTHER" id="PTHR13068:SF236">
    <property type="entry name" value="OS02G0749800 PROTEIN"/>
    <property type="match status" value="1"/>
</dbReference>
<keyword evidence="3" id="KW-0809">Transit peptide</keyword>
<dbReference type="AlphaFoldDB" id="A0A843UXS2"/>
<evidence type="ECO:0000256" key="2">
    <source>
        <dbReference type="ARBA" id="ARBA00022472"/>
    </source>
</evidence>
<evidence type="ECO:0000313" key="4">
    <source>
        <dbReference type="EMBL" id="MQL86420.1"/>
    </source>
</evidence>